<evidence type="ECO:0000256" key="1">
    <source>
        <dbReference type="SAM" id="SignalP"/>
    </source>
</evidence>
<dbReference type="InterPro" id="IPR027843">
    <property type="entry name" value="DUF4440"/>
</dbReference>
<evidence type="ECO:0000313" key="4">
    <source>
        <dbReference type="Proteomes" id="UP000249633"/>
    </source>
</evidence>
<protein>
    <recommendedName>
        <fullName evidence="2">DUF4440 domain-containing protein</fullName>
    </recommendedName>
</protein>
<feature type="domain" description="DUF4440" evidence="2">
    <location>
        <begin position="37"/>
        <end position="146"/>
    </location>
</feature>
<sequence>MPRHLLPALALCLGLHGSVNAQSVAPDVPDAELPALIAQLDQRHFDAFNHCDIDTLRSLYAPDVEFFHDLNGRVMNRDQFLQAVQKNICGKLQRRALDGTMEVYPMAKIGALQKGRHCFVRVGQADCIQQGQYFILWRYDGKTWQISRVFSYEHQPMPGK</sequence>
<organism evidence="3 4">
    <name type="scientific">Roseateles depolymerans</name>
    <dbReference type="NCBI Taxonomy" id="76731"/>
    <lineage>
        <taxon>Bacteria</taxon>
        <taxon>Pseudomonadati</taxon>
        <taxon>Pseudomonadota</taxon>
        <taxon>Betaproteobacteria</taxon>
        <taxon>Burkholderiales</taxon>
        <taxon>Sphaerotilaceae</taxon>
        <taxon>Roseateles</taxon>
    </lineage>
</organism>
<feature type="signal peptide" evidence="1">
    <location>
        <begin position="1"/>
        <end position="21"/>
    </location>
</feature>
<evidence type="ECO:0000313" key="3">
    <source>
        <dbReference type="EMBL" id="PZP33913.1"/>
    </source>
</evidence>
<feature type="chain" id="PRO_5015870547" description="DUF4440 domain-containing protein" evidence="1">
    <location>
        <begin position="22"/>
        <end position="160"/>
    </location>
</feature>
<comment type="caution">
    <text evidence="3">The sequence shown here is derived from an EMBL/GenBank/DDBJ whole genome shotgun (WGS) entry which is preliminary data.</text>
</comment>
<dbReference type="EMBL" id="QFOD01000005">
    <property type="protein sequence ID" value="PZP33913.1"/>
    <property type="molecule type" value="Genomic_DNA"/>
</dbReference>
<name>A0A2W5DT51_9BURK</name>
<proteinExistence type="predicted"/>
<keyword evidence="1" id="KW-0732">Signal</keyword>
<dbReference type="Proteomes" id="UP000249633">
    <property type="component" value="Unassembled WGS sequence"/>
</dbReference>
<evidence type="ECO:0000259" key="2">
    <source>
        <dbReference type="Pfam" id="PF14534"/>
    </source>
</evidence>
<dbReference type="Pfam" id="PF14534">
    <property type="entry name" value="DUF4440"/>
    <property type="match status" value="1"/>
</dbReference>
<gene>
    <name evidence="3" type="ORF">DI603_07485</name>
</gene>
<accession>A0A2W5DT51</accession>
<dbReference type="AlphaFoldDB" id="A0A2W5DT51"/>
<dbReference type="SUPFAM" id="SSF54427">
    <property type="entry name" value="NTF2-like"/>
    <property type="match status" value="1"/>
</dbReference>
<dbReference type="Gene3D" id="3.10.450.50">
    <property type="match status" value="1"/>
</dbReference>
<dbReference type="InterPro" id="IPR032710">
    <property type="entry name" value="NTF2-like_dom_sf"/>
</dbReference>
<reference evidence="3 4" key="1">
    <citation type="submission" date="2017-08" db="EMBL/GenBank/DDBJ databases">
        <title>Infants hospitalized years apart are colonized by the same room-sourced microbial strains.</title>
        <authorList>
            <person name="Brooks B."/>
            <person name="Olm M.R."/>
            <person name="Firek B.A."/>
            <person name="Baker R."/>
            <person name="Thomas B.C."/>
            <person name="Morowitz M.J."/>
            <person name="Banfield J.F."/>
        </authorList>
    </citation>
    <scope>NUCLEOTIDE SEQUENCE [LARGE SCALE GENOMIC DNA]</scope>
    <source>
        <strain evidence="3">S2_012_000_R2_81</strain>
    </source>
</reference>